<protein>
    <submittedName>
        <fullName evidence="1">Uncharacterized protein</fullName>
    </submittedName>
</protein>
<dbReference type="Proteomes" id="UP000694414">
    <property type="component" value="Unplaced"/>
</dbReference>
<reference evidence="1" key="2">
    <citation type="submission" date="2025-09" db="UniProtKB">
        <authorList>
            <consortium name="Ensembl"/>
        </authorList>
    </citation>
    <scope>IDENTIFICATION</scope>
</reference>
<evidence type="ECO:0000313" key="1">
    <source>
        <dbReference type="Ensembl" id="ENSPSMP00000016679.1"/>
    </source>
</evidence>
<evidence type="ECO:0000313" key="2">
    <source>
        <dbReference type="Proteomes" id="UP000694414"/>
    </source>
</evidence>
<proteinExistence type="predicted"/>
<accession>A0A8C8ZFT4</accession>
<keyword evidence="2" id="KW-1185">Reference proteome</keyword>
<dbReference type="Ensembl" id="ENSPSMT00000019383.1">
    <property type="protein sequence ID" value="ENSPSMP00000016679.1"/>
    <property type="gene ID" value="ENSPSMG00000011886.1"/>
</dbReference>
<dbReference type="Gene3D" id="3.30.190.20">
    <property type="match status" value="1"/>
</dbReference>
<reference evidence="1" key="1">
    <citation type="submission" date="2025-08" db="UniProtKB">
        <authorList>
            <consortium name="Ensembl"/>
        </authorList>
    </citation>
    <scope>IDENTIFICATION</scope>
</reference>
<dbReference type="GeneTree" id="ENSGT00390000008767"/>
<organism evidence="1 2">
    <name type="scientific">Prolemur simus</name>
    <name type="common">Greater bamboo lemur</name>
    <name type="synonym">Hapalemur simus</name>
    <dbReference type="NCBI Taxonomy" id="1328070"/>
    <lineage>
        <taxon>Eukaryota</taxon>
        <taxon>Metazoa</taxon>
        <taxon>Chordata</taxon>
        <taxon>Craniata</taxon>
        <taxon>Vertebrata</taxon>
        <taxon>Euteleostomi</taxon>
        <taxon>Mammalia</taxon>
        <taxon>Eutheria</taxon>
        <taxon>Euarchontoglires</taxon>
        <taxon>Primates</taxon>
        <taxon>Strepsirrhini</taxon>
        <taxon>Lemuriformes</taxon>
        <taxon>Lemuridae</taxon>
        <taxon>Prolemur</taxon>
    </lineage>
</organism>
<dbReference type="AlphaFoldDB" id="A0A8C8ZFT4"/>
<dbReference type="SUPFAM" id="SSF56808">
    <property type="entry name" value="Ribosomal protein L1"/>
    <property type="match status" value="1"/>
</dbReference>
<sequence>FLSRDTPYEAVREVLHGNQRKWQKFWETVELQVSLKNYDPQKDKRLSGTFRLKFTPAPRPHPNFSVCVLGDQQHCHEAKAVDIEALKKLNKNKKLGRARWLTPVIPALWEAEAGGSLEVRSWRPA</sequence>
<dbReference type="InterPro" id="IPR023674">
    <property type="entry name" value="Ribosomal_uL1-like"/>
</dbReference>
<name>A0A8C8ZFT4_PROSS</name>